<evidence type="ECO:0000256" key="4">
    <source>
        <dbReference type="SAM" id="Coils"/>
    </source>
</evidence>
<keyword evidence="7" id="KW-1185">Reference proteome</keyword>
<dbReference type="SMART" id="SM00449">
    <property type="entry name" value="SPRY"/>
    <property type="match status" value="1"/>
</dbReference>
<feature type="coiled-coil region" evidence="4">
    <location>
        <begin position="21"/>
        <end position="99"/>
    </location>
</feature>
<dbReference type="GO" id="GO:0005737">
    <property type="term" value="C:cytoplasm"/>
    <property type="evidence" value="ECO:0007669"/>
    <property type="project" value="UniProtKB-ARBA"/>
</dbReference>
<name>A0A401Q7E1_SCYTO</name>
<evidence type="ECO:0000313" key="6">
    <source>
        <dbReference type="EMBL" id="GCB81305.1"/>
    </source>
</evidence>
<dbReference type="InterPro" id="IPR058030">
    <property type="entry name" value="TRIM8/14/16/25/29/45/65_CC"/>
</dbReference>
<dbReference type="PRINTS" id="PR01407">
    <property type="entry name" value="BUTYPHLNCDUF"/>
</dbReference>
<dbReference type="InterPro" id="IPR013320">
    <property type="entry name" value="ConA-like_dom_sf"/>
</dbReference>
<dbReference type="Pfam" id="PF25600">
    <property type="entry name" value="TRIM_CC"/>
    <property type="match status" value="1"/>
</dbReference>
<dbReference type="SUPFAM" id="SSF49899">
    <property type="entry name" value="Concanavalin A-like lectins/glucanases"/>
    <property type="match status" value="1"/>
</dbReference>
<dbReference type="InterPro" id="IPR006574">
    <property type="entry name" value="PRY"/>
</dbReference>
<dbReference type="InterPro" id="IPR043136">
    <property type="entry name" value="B30.2/SPRY_sf"/>
</dbReference>
<evidence type="ECO:0000259" key="5">
    <source>
        <dbReference type="PROSITE" id="PS50188"/>
    </source>
</evidence>
<dbReference type="InterPro" id="IPR003879">
    <property type="entry name" value="Butyrophylin_SPRY"/>
</dbReference>
<keyword evidence="4" id="KW-0175">Coiled coil</keyword>
<evidence type="ECO:0000256" key="1">
    <source>
        <dbReference type="ARBA" id="ARBA00022723"/>
    </source>
</evidence>
<evidence type="ECO:0000256" key="3">
    <source>
        <dbReference type="ARBA" id="ARBA00022833"/>
    </source>
</evidence>
<dbReference type="OMA" id="WTELRHE"/>
<dbReference type="EMBL" id="BFAA01021429">
    <property type="protein sequence ID" value="GCB81305.1"/>
    <property type="molecule type" value="Genomic_DNA"/>
</dbReference>
<feature type="domain" description="B30.2/SPRY" evidence="5">
    <location>
        <begin position="184"/>
        <end position="376"/>
    </location>
</feature>
<comment type="caution">
    <text evidence="6">The sequence shown here is derived from an EMBL/GenBank/DDBJ whole genome shotgun (WGS) entry which is preliminary data.</text>
</comment>
<keyword evidence="2" id="KW-0863">Zinc-finger</keyword>
<dbReference type="Pfam" id="PF00622">
    <property type="entry name" value="SPRY"/>
    <property type="match status" value="1"/>
</dbReference>
<dbReference type="Proteomes" id="UP000288216">
    <property type="component" value="Unassembled WGS sequence"/>
</dbReference>
<dbReference type="GO" id="GO:0008270">
    <property type="term" value="F:zinc ion binding"/>
    <property type="evidence" value="ECO:0007669"/>
    <property type="project" value="UniProtKB-KW"/>
</dbReference>
<gene>
    <name evidence="6" type="ORF">scyTo_0022155</name>
</gene>
<sequence length="376" mass="43523">KLITARKLELQEHLQITADAIGKWKQNIDCIQESAQRLKENTMNKFTELLRAVEKAQTEAMEFIEREQLAELSHAEAAKKELEQKWTELRHEKVRLEALSKTNDSMYISQEYLTFNEIGENPTSPPSTISLETKLGKVERAISRLSILIKEHFRSAWMKNLENTVSTGDEERCMKPSLSAAPQEQPVLSDTRYREELLQYCCQITLDPSTIQRQLSLSDGNRRVTNIYPKSEDYEQCPERFDLCTQVLCRESLQAGRFYWEVELNDGDAMIGITHKRIRRKGSENCCILGRNDFSWCIEFWYNNVSAWHNSQETRLQVGRFERIGLCLNCPDGTLSFYGVSDQIALIHQFQAAFTEPMHPAFWIYCDTALSICQLA</sequence>
<dbReference type="InterPro" id="IPR001870">
    <property type="entry name" value="B30.2/SPRY"/>
</dbReference>
<dbReference type="InterPro" id="IPR003877">
    <property type="entry name" value="SPRY_dom"/>
</dbReference>
<proteinExistence type="predicted"/>
<dbReference type="PANTHER" id="PTHR25465">
    <property type="entry name" value="B-BOX DOMAIN CONTAINING"/>
    <property type="match status" value="1"/>
</dbReference>
<keyword evidence="1" id="KW-0479">Metal-binding</keyword>
<accession>A0A401Q7E1</accession>
<dbReference type="Gene3D" id="2.60.120.920">
    <property type="match status" value="1"/>
</dbReference>
<dbReference type="Pfam" id="PF13765">
    <property type="entry name" value="PRY"/>
    <property type="match status" value="1"/>
</dbReference>
<dbReference type="InterPro" id="IPR051051">
    <property type="entry name" value="E3_ubiq-ligase_TRIM/RNF"/>
</dbReference>
<keyword evidence="3" id="KW-0862">Zinc</keyword>
<reference evidence="6 7" key="1">
    <citation type="journal article" date="2018" name="Nat. Ecol. Evol.">
        <title>Shark genomes provide insights into elasmobranch evolution and the origin of vertebrates.</title>
        <authorList>
            <person name="Hara Y"/>
            <person name="Yamaguchi K"/>
            <person name="Onimaru K"/>
            <person name="Kadota M"/>
            <person name="Koyanagi M"/>
            <person name="Keeley SD"/>
            <person name="Tatsumi K"/>
            <person name="Tanaka K"/>
            <person name="Motone F"/>
            <person name="Kageyama Y"/>
            <person name="Nozu R"/>
            <person name="Adachi N"/>
            <person name="Nishimura O"/>
            <person name="Nakagawa R"/>
            <person name="Tanegashima C"/>
            <person name="Kiyatake I"/>
            <person name="Matsumoto R"/>
            <person name="Murakumo K"/>
            <person name="Nishida K"/>
            <person name="Terakita A"/>
            <person name="Kuratani S"/>
            <person name="Sato K"/>
            <person name="Hyodo S Kuraku.S."/>
        </authorList>
    </citation>
    <scope>NUCLEOTIDE SEQUENCE [LARGE SCALE GENOMIC DNA]</scope>
</reference>
<dbReference type="AlphaFoldDB" id="A0A401Q7E1"/>
<organism evidence="6 7">
    <name type="scientific">Scyliorhinus torazame</name>
    <name type="common">Cloudy catshark</name>
    <name type="synonym">Catulus torazame</name>
    <dbReference type="NCBI Taxonomy" id="75743"/>
    <lineage>
        <taxon>Eukaryota</taxon>
        <taxon>Metazoa</taxon>
        <taxon>Chordata</taxon>
        <taxon>Craniata</taxon>
        <taxon>Vertebrata</taxon>
        <taxon>Chondrichthyes</taxon>
        <taxon>Elasmobranchii</taxon>
        <taxon>Galeomorphii</taxon>
        <taxon>Galeoidea</taxon>
        <taxon>Carcharhiniformes</taxon>
        <taxon>Scyliorhinidae</taxon>
        <taxon>Scyliorhinus</taxon>
    </lineage>
</organism>
<protein>
    <recommendedName>
        <fullName evidence="5">B30.2/SPRY domain-containing protein</fullName>
    </recommendedName>
</protein>
<dbReference type="PANTHER" id="PTHR25465:SF14">
    <property type="entry name" value="E3 UBIQUITIN-PROTEIN LIGASE TRIM65"/>
    <property type="match status" value="1"/>
</dbReference>
<dbReference type="SMART" id="SM00589">
    <property type="entry name" value="PRY"/>
    <property type="match status" value="1"/>
</dbReference>
<dbReference type="PROSITE" id="PS50188">
    <property type="entry name" value="B302_SPRY"/>
    <property type="match status" value="1"/>
</dbReference>
<feature type="non-terminal residue" evidence="6">
    <location>
        <position position="1"/>
    </location>
</feature>
<dbReference type="OrthoDB" id="9903688at2759"/>
<evidence type="ECO:0000256" key="2">
    <source>
        <dbReference type="ARBA" id="ARBA00022771"/>
    </source>
</evidence>
<evidence type="ECO:0000313" key="7">
    <source>
        <dbReference type="Proteomes" id="UP000288216"/>
    </source>
</evidence>